<evidence type="ECO:0000313" key="5">
    <source>
        <dbReference type="EnsemblMetazoa" id="tetur09g06590.1"/>
    </source>
</evidence>
<feature type="compositionally biased region" description="Basic and acidic residues" evidence="3">
    <location>
        <begin position="254"/>
        <end position="267"/>
    </location>
</feature>
<feature type="region of interest" description="Disordered" evidence="3">
    <location>
        <begin position="77"/>
        <end position="286"/>
    </location>
</feature>
<dbReference type="PROSITE" id="PS50013">
    <property type="entry name" value="CHROMO_2"/>
    <property type="match status" value="1"/>
</dbReference>
<protein>
    <recommendedName>
        <fullName evidence="4">Chromo domain-containing protein</fullName>
    </recommendedName>
</protein>
<dbReference type="InterPro" id="IPR023780">
    <property type="entry name" value="Chromo_domain"/>
</dbReference>
<comment type="subcellular location">
    <subcellularLocation>
        <location evidence="1">Nucleus</location>
    </subcellularLocation>
</comment>
<keyword evidence="2" id="KW-0539">Nucleus</keyword>
<dbReference type="SMART" id="SM00298">
    <property type="entry name" value="CHROMO"/>
    <property type="match status" value="1"/>
</dbReference>
<feature type="compositionally biased region" description="Low complexity" evidence="3">
    <location>
        <begin position="83"/>
        <end position="95"/>
    </location>
</feature>
<dbReference type="OrthoDB" id="2630497at2759"/>
<dbReference type="CDD" id="cd00024">
    <property type="entry name" value="CD_CSD"/>
    <property type="match status" value="1"/>
</dbReference>
<organism evidence="5 6">
    <name type="scientific">Tetranychus urticae</name>
    <name type="common">Two-spotted spider mite</name>
    <dbReference type="NCBI Taxonomy" id="32264"/>
    <lineage>
        <taxon>Eukaryota</taxon>
        <taxon>Metazoa</taxon>
        <taxon>Ecdysozoa</taxon>
        <taxon>Arthropoda</taxon>
        <taxon>Chelicerata</taxon>
        <taxon>Arachnida</taxon>
        <taxon>Acari</taxon>
        <taxon>Acariformes</taxon>
        <taxon>Trombidiformes</taxon>
        <taxon>Prostigmata</taxon>
        <taxon>Eleutherengona</taxon>
        <taxon>Raphignathae</taxon>
        <taxon>Tetranychoidea</taxon>
        <taxon>Tetranychidae</taxon>
        <taxon>Tetranychus</taxon>
    </lineage>
</organism>
<dbReference type="eggNOG" id="KOG1911">
    <property type="taxonomic scope" value="Eukaryota"/>
</dbReference>
<gene>
    <name evidence="5" type="primary">107363101</name>
</gene>
<feature type="compositionally biased region" description="Basic and acidic residues" evidence="3">
    <location>
        <begin position="173"/>
        <end position="198"/>
    </location>
</feature>
<dbReference type="Proteomes" id="UP000015104">
    <property type="component" value="Unassembled WGS sequence"/>
</dbReference>
<sequence>MSDKTTDLSESPDADDEYVVEKVVDKKIENGKIYYRIKWLGWPDADNTWEPIENCAKCENLISQFEEAAAQRKKAYTLDNHSSSDSSDSISSDDSNFSAKKRVHFKKKGKKPNNSWRSSKGKSDLGNDSDTGDGNKKSRKKVSSSKVKNKNNHEDGNVNIGFGDAMASLDQSSSEKFKRPKDSAKEHRKISEYKDKEQIQMYLNTGCGAKGKDRTTNEDSKKIASAKSRVESEPSSQGNSKDKHKKHRSNCSKASKEKASSRNEKPTKLKRSRRISTSSSDDDSYSNRYFGYERNKKLVEIVEWCKYDTKILHLVRYSDGEEEYLSDSVTLERWPEKVSEMYQRHLLNESMPEELKNTLNSELKNASFVKKVAAAIKSSATAEKNNEMSSLQMESLYTNVESICSSINPNNTDKINDESLQSKVSKDQIINDTTYTKEVFDDLGSSVIAIDSTAGASLSLQDSEFVVHSDTSLSQNLSQSQVAPEFEVEPSGNEDSLESIGSANGLLDNQLQFEDGNETTQNNNSYRAEEYEDETEASFNPSTYGEDDEDFVIYFNPSPPRALLRQNDHY</sequence>
<dbReference type="KEGG" id="tut:107363101"/>
<accession>T1KEG7</accession>
<feature type="compositionally biased region" description="Basic residues" evidence="3">
    <location>
        <begin position="99"/>
        <end position="111"/>
    </location>
</feature>
<dbReference type="Pfam" id="PF00385">
    <property type="entry name" value="Chromo"/>
    <property type="match status" value="1"/>
</dbReference>
<evidence type="ECO:0000313" key="6">
    <source>
        <dbReference type="Proteomes" id="UP000015104"/>
    </source>
</evidence>
<evidence type="ECO:0000259" key="4">
    <source>
        <dbReference type="PROSITE" id="PS50013"/>
    </source>
</evidence>
<feature type="region of interest" description="Disordered" evidence="3">
    <location>
        <begin position="476"/>
        <end position="501"/>
    </location>
</feature>
<feature type="region of interest" description="Disordered" evidence="3">
    <location>
        <begin position="515"/>
        <end position="550"/>
    </location>
</feature>
<reference evidence="5" key="2">
    <citation type="submission" date="2015-06" db="UniProtKB">
        <authorList>
            <consortium name="EnsemblMetazoa"/>
        </authorList>
    </citation>
    <scope>IDENTIFICATION</scope>
</reference>
<dbReference type="SUPFAM" id="SSF54160">
    <property type="entry name" value="Chromo domain-like"/>
    <property type="match status" value="1"/>
</dbReference>
<dbReference type="PANTHER" id="PTHR22812">
    <property type="entry name" value="CHROMOBOX PROTEIN"/>
    <property type="match status" value="1"/>
</dbReference>
<dbReference type="PROSITE" id="PS00598">
    <property type="entry name" value="CHROMO_1"/>
    <property type="match status" value="1"/>
</dbReference>
<feature type="compositionally biased region" description="Basic and acidic residues" evidence="3">
    <location>
        <begin position="210"/>
        <end position="232"/>
    </location>
</feature>
<feature type="compositionally biased region" description="Polar residues" evidence="3">
    <location>
        <begin position="515"/>
        <end position="526"/>
    </location>
</feature>
<dbReference type="AlphaFoldDB" id="T1KEG7"/>
<dbReference type="InterPro" id="IPR017984">
    <property type="entry name" value="Chromo_dom_subgr"/>
</dbReference>
<name>T1KEG7_TETUR</name>
<dbReference type="STRING" id="32264.T1KEG7"/>
<dbReference type="GO" id="GO:0005634">
    <property type="term" value="C:nucleus"/>
    <property type="evidence" value="ECO:0007669"/>
    <property type="project" value="UniProtKB-SubCell"/>
</dbReference>
<dbReference type="InterPro" id="IPR016197">
    <property type="entry name" value="Chromo-like_dom_sf"/>
</dbReference>
<dbReference type="GO" id="GO:0005694">
    <property type="term" value="C:chromosome"/>
    <property type="evidence" value="ECO:0007669"/>
    <property type="project" value="UniProtKB-ARBA"/>
</dbReference>
<evidence type="ECO:0000256" key="3">
    <source>
        <dbReference type="SAM" id="MobiDB-lite"/>
    </source>
</evidence>
<keyword evidence="6" id="KW-1185">Reference proteome</keyword>
<evidence type="ECO:0000256" key="1">
    <source>
        <dbReference type="ARBA" id="ARBA00004123"/>
    </source>
</evidence>
<dbReference type="InterPro" id="IPR023779">
    <property type="entry name" value="Chromodomain_CS"/>
</dbReference>
<dbReference type="EnsemblMetazoa" id="tetur09g06590.1">
    <property type="protein sequence ID" value="tetur09g06590.1"/>
    <property type="gene ID" value="tetur09g06590"/>
</dbReference>
<dbReference type="InterPro" id="IPR000953">
    <property type="entry name" value="Chromo/chromo_shadow_dom"/>
</dbReference>
<feature type="compositionally biased region" description="Basic residues" evidence="3">
    <location>
        <begin position="137"/>
        <end position="150"/>
    </location>
</feature>
<dbReference type="PRINTS" id="PR00504">
    <property type="entry name" value="CHROMODOMAIN"/>
</dbReference>
<dbReference type="HOGENOM" id="CLU_478460_0_0_1"/>
<feature type="domain" description="Chromo" evidence="4">
    <location>
        <begin position="18"/>
        <end position="77"/>
    </location>
</feature>
<dbReference type="Gene3D" id="2.40.50.40">
    <property type="match status" value="1"/>
</dbReference>
<proteinExistence type="predicted"/>
<dbReference type="InterPro" id="IPR051219">
    <property type="entry name" value="Heterochromatin_chromo-domain"/>
</dbReference>
<dbReference type="EMBL" id="CAEY01002034">
    <property type="status" value="NOT_ANNOTATED_CDS"/>
    <property type="molecule type" value="Genomic_DNA"/>
</dbReference>
<evidence type="ECO:0000256" key="2">
    <source>
        <dbReference type="ARBA" id="ARBA00023242"/>
    </source>
</evidence>
<reference evidence="6" key="1">
    <citation type="submission" date="2011-08" db="EMBL/GenBank/DDBJ databases">
        <authorList>
            <person name="Rombauts S."/>
        </authorList>
    </citation>
    <scope>NUCLEOTIDE SEQUENCE</scope>
    <source>
        <strain evidence="6">London</strain>
    </source>
</reference>